<feature type="chain" id="PRO_5012926253" description="EGF-like domain-containing protein" evidence="2">
    <location>
        <begin position="16"/>
        <end position="3076"/>
    </location>
</feature>
<accession>A0CAI9</accession>
<feature type="signal peptide" evidence="2">
    <location>
        <begin position="1"/>
        <end position="15"/>
    </location>
</feature>
<keyword evidence="2" id="KW-0732">Signal</keyword>
<feature type="domain" description="EGF-like" evidence="3">
    <location>
        <begin position="1633"/>
        <end position="1671"/>
    </location>
</feature>
<dbReference type="eggNOG" id="KOG3525">
    <property type="taxonomic scope" value="Eukaryota"/>
</dbReference>
<feature type="domain" description="EGF-like" evidence="3">
    <location>
        <begin position="915"/>
        <end position="955"/>
    </location>
</feature>
<organism evidence="4 5">
    <name type="scientific">Paramecium tetraurelia</name>
    <dbReference type="NCBI Taxonomy" id="5888"/>
    <lineage>
        <taxon>Eukaryota</taxon>
        <taxon>Sar</taxon>
        <taxon>Alveolata</taxon>
        <taxon>Ciliophora</taxon>
        <taxon>Intramacronucleata</taxon>
        <taxon>Oligohymenophorea</taxon>
        <taxon>Peniculida</taxon>
        <taxon>Parameciidae</taxon>
        <taxon>Paramecium</taxon>
    </lineage>
</organism>
<dbReference type="InterPro" id="IPR000742">
    <property type="entry name" value="EGF"/>
</dbReference>
<keyword evidence="1" id="KW-0812">Transmembrane</keyword>
<evidence type="ECO:0000256" key="2">
    <source>
        <dbReference type="SAM" id="SignalP"/>
    </source>
</evidence>
<reference evidence="4 5" key="1">
    <citation type="journal article" date="2006" name="Nature">
        <title>Global trends of whole-genome duplications revealed by the ciliate Paramecium tetraurelia.</title>
        <authorList>
            <consortium name="Genoscope"/>
            <person name="Aury J.-M."/>
            <person name="Jaillon O."/>
            <person name="Duret L."/>
            <person name="Noel B."/>
            <person name="Jubin C."/>
            <person name="Porcel B.M."/>
            <person name="Segurens B."/>
            <person name="Daubin V."/>
            <person name="Anthouard V."/>
            <person name="Aiach N."/>
            <person name="Arnaiz O."/>
            <person name="Billaut A."/>
            <person name="Beisson J."/>
            <person name="Blanc I."/>
            <person name="Bouhouche K."/>
            <person name="Camara F."/>
            <person name="Duharcourt S."/>
            <person name="Guigo R."/>
            <person name="Gogendeau D."/>
            <person name="Katinka M."/>
            <person name="Keller A.-M."/>
            <person name="Kissmehl R."/>
            <person name="Klotz C."/>
            <person name="Koll F."/>
            <person name="Le Moue A."/>
            <person name="Lepere C."/>
            <person name="Malinsky S."/>
            <person name="Nowacki M."/>
            <person name="Nowak J.K."/>
            <person name="Plattner H."/>
            <person name="Poulain J."/>
            <person name="Ruiz F."/>
            <person name="Serrano V."/>
            <person name="Zagulski M."/>
            <person name="Dessen P."/>
            <person name="Betermier M."/>
            <person name="Weissenbach J."/>
            <person name="Scarpelli C."/>
            <person name="Schachter V."/>
            <person name="Sperling L."/>
            <person name="Meyer E."/>
            <person name="Cohen J."/>
            <person name="Wincker P."/>
        </authorList>
    </citation>
    <scope>NUCLEOTIDE SEQUENCE [LARGE SCALE GENOMIC DNA]</scope>
    <source>
        <strain evidence="4 5">Stock d4-2</strain>
    </source>
</reference>
<dbReference type="SMART" id="SM00181">
    <property type="entry name" value="EGF"/>
    <property type="match status" value="23"/>
</dbReference>
<feature type="domain" description="EGF-like" evidence="3">
    <location>
        <begin position="1106"/>
        <end position="1136"/>
    </location>
</feature>
<feature type="domain" description="EGF-like" evidence="3">
    <location>
        <begin position="709"/>
        <end position="754"/>
    </location>
</feature>
<feature type="domain" description="EGF-like" evidence="3">
    <location>
        <begin position="241"/>
        <end position="308"/>
    </location>
</feature>
<feature type="domain" description="EGF-like" evidence="3">
    <location>
        <begin position="162"/>
        <end position="195"/>
    </location>
</feature>
<dbReference type="PANTHER" id="PTHR15332:SF175">
    <property type="entry name" value="PROPROTEIN CONVERTASE SUBTILISIN_KEXIN TYPE 5-LIKE"/>
    <property type="match status" value="1"/>
</dbReference>
<dbReference type="InterPro" id="IPR009030">
    <property type="entry name" value="Growth_fac_rcpt_cys_sf"/>
</dbReference>
<feature type="domain" description="EGF-like" evidence="3">
    <location>
        <begin position="1437"/>
        <end position="1484"/>
    </location>
</feature>
<feature type="domain" description="EGF-like" evidence="3">
    <location>
        <begin position="1679"/>
        <end position="1716"/>
    </location>
</feature>
<feature type="domain" description="EGF-like" evidence="3">
    <location>
        <begin position="1349"/>
        <end position="1388"/>
    </location>
</feature>
<evidence type="ECO:0000259" key="3">
    <source>
        <dbReference type="SMART" id="SM00181"/>
    </source>
</evidence>
<dbReference type="SMART" id="SM00261">
    <property type="entry name" value="FU"/>
    <property type="match status" value="28"/>
</dbReference>
<feature type="domain" description="EGF-like" evidence="3">
    <location>
        <begin position="1013"/>
        <end position="1054"/>
    </location>
</feature>
<dbReference type="Gene3D" id="2.10.220.10">
    <property type="entry name" value="Hormone Receptor, Insulin-like Growth Factor Receptor 1, Chain A, domain 2"/>
    <property type="match status" value="10"/>
</dbReference>
<feature type="domain" description="EGF-like" evidence="3">
    <location>
        <begin position="1393"/>
        <end position="1436"/>
    </location>
</feature>
<protein>
    <recommendedName>
        <fullName evidence="3">EGF-like domain-containing protein</fullName>
    </recommendedName>
</protein>
<feature type="transmembrane region" description="Helical" evidence="1">
    <location>
        <begin position="2941"/>
        <end position="2961"/>
    </location>
</feature>
<feature type="transmembrane region" description="Helical" evidence="1">
    <location>
        <begin position="3004"/>
        <end position="3026"/>
    </location>
</feature>
<dbReference type="RefSeq" id="XP_001435203.1">
    <property type="nucleotide sequence ID" value="XM_001435166.1"/>
</dbReference>
<dbReference type="Proteomes" id="UP000000600">
    <property type="component" value="Unassembled WGS sequence"/>
</dbReference>
<dbReference type="HOGENOM" id="CLU_000518_0_0_1"/>
<keyword evidence="1" id="KW-1133">Transmembrane helix</keyword>
<dbReference type="KEGG" id="ptm:GSPATT00036586001"/>
<dbReference type="PANTHER" id="PTHR15332">
    <property type="entry name" value="PROPROTEIN CONVERTASE SUBTILISIN_KEXIN TYPE 5-LIKE"/>
    <property type="match status" value="1"/>
</dbReference>
<feature type="domain" description="EGF-like" evidence="3">
    <location>
        <begin position="1199"/>
        <end position="1229"/>
    </location>
</feature>
<feature type="domain" description="EGF-like" evidence="3">
    <location>
        <begin position="1298"/>
        <end position="1341"/>
    </location>
</feature>
<dbReference type="EMBL" id="CT868054">
    <property type="protein sequence ID" value="CAK67806.1"/>
    <property type="molecule type" value="Genomic_DNA"/>
</dbReference>
<gene>
    <name evidence="4" type="ORF">GSPATT00036586001</name>
</gene>
<name>A0CAI9_PARTE</name>
<feature type="domain" description="EGF-like" evidence="3">
    <location>
        <begin position="665"/>
        <end position="704"/>
    </location>
</feature>
<feature type="domain" description="EGF-like" evidence="3">
    <location>
        <begin position="854"/>
        <end position="885"/>
    </location>
</feature>
<feature type="domain" description="EGF-like" evidence="3">
    <location>
        <begin position="309"/>
        <end position="344"/>
    </location>
</feature>
<feature type="domain" description="EGF-like" evidence="3">
    <location>
        <begin position="455"/>
        <end position="498"/>
    </location>
</feature>
<feature type="domain" description="EGF-like" evidence="3">
    <location>
        <begin position="1252"/>
        <end position="1293"/>
    </location>
</feature>
<dbReference type="GeneID" id="5020988"/>
<dbReference type="InterPro" id="IPR006212">
    <property type="entry name" value="Furin_repeat"/>
</dbReference>
<feature type="domain" description="EGF-like" evidence="3">
    <location>
        <begin position="1489"/>
        <end position="1533"/>
    </location>
</feature>
<feature type="transmembrane region" description="Helical" evidence="1">
    <location>
        <begin position="2973"/>
        <end position="2998"/>
    </location>
</feature>
<feature type="transmembrane region" description="Helical" evidence="1">
    <location>
        <begin position="2916"/>
        <end position="2935"/>
    </location>
</feature>
<sequence>MLFIPFVLLIPSCVGFRDFAGNFTKANSNFSCPEYHYYQPDLIPHTCVGYVNICKGVTEVTVKIYNFQEVLCHPRFQAFNLQPLTTNNYILICVPPYSTTYQYNSNGEVVHTCELTNNVFCVLAQKYGSTIKCEYCFGYLMKTPCDYIKSGIMVLSLDLQLECPLNCKRCDVVTLYCSECLDGYTINGPGDYKCSYKCKTEDMKCTYTPSTQTYLTVYCAVGYEMVLVNGLYVFCSAYCTLCANKVCQTCDTGYKLVSGKCFGDPNCAAISYGIYYYHRIIYNSNNSPIGYTCLQCDFGYFQNGPLCQLCSSMPGLETCFLCNSGTVCKTCQSGYYLNDQKQCIPFDGCDGRCNTCLTNDPFYCTTCDYTNLKRVTVNGQCVCAQAQNYAERFGTCVLCTEGFCKTCTLDFFQCTSCDPARNRVLVGTNCPCLQGYYETYLDDMKCQKCHETCYNCDDPTKNDCTECDSLKNRYLFQGQCICKRGYVEALSGGALLCLACHPRCEKCSKPKDATTNKYCTLCIAGQNRMLTSKQSCDCMNTYGDLNGVQDVCFQCYYTCGGCINNQPTGCNMCLASSNRYLTSTKECLCKDNYFEDGVNNRDCKRCHYSCYNCNNNSGIDQCTQCPTTRVADGTGSTFKCLCSDPHSFDDGQSLLCGQCHYSCLTCNGYDKSNCLTCDLAYRVFGFSKCQCPTGYYEVGQLQCQKCHFTCQNCYDKNSDNCITCSANMNRTMMGNTCICKSGTSDYNGSQALCENCSYRCANCTQLDTSQCTSCPEFSFRELGANKSCSCPSNLIDIPVNPTCQVCHYTCYSCSGFKSTQCTNCSDLQLRQLNSKGECECKSHYYDIGSAQCQICSKFCVDCYQTSTNCTSCPSDRYLTTTSTCLCKTKLQGLLISTFQFSTQTTCSKCHYSCLTCDGFSSLNCITCSDTENRIQTGTACLCKPNYFDYGSSLCKKCSYRCKTCSQREEQCLSCPPFSLREYNSLMMLCNCPNGYYDDGTNPLCQQCHYTCLKCTGLATNCELCSGISQRILDQILLTCNCQQGYYDDGVEICKQCHYTCFSCNGAGPNSCNSCPSVATSYRVFYNKTCNCLNGYYDDGSSSNCKKCQNQCLTCQTYSYQCLLCPSTRHLDGSSCICDLGYYDTGAQKCSQCVSNCLNCQTSSTNCVSCDSTKKRILNTTTKTCVCQSGTIEINGICQDCDIQCKTCSNSTSYCTSCESIRLLDNNQCICLDGTYESSIDHQCYFCHKSCLTCVYQATQCLTCSEPDFRIIKPGNGCACFDGYYENSITLSCEKCDSPCKTCDLYATNCTSCFEALHYNKQQNYCVCQSGYFYNATTKLCEACNFTCKECSTQLKCTQCDLSTRYFDDQHFKCLCQDGYYEANLSQCQICHISCQTCITSSNNCLTCETLLYYRNFNNNQCICQDGYYDIGISMCQKCNDVCKTCQVTAYKCYSCYQSEHIRTLVSNQCICQTGYYDNGTLVCQKCSNECLTCSGSENHCTSCDINQKRIDQSVIYRCPCMTGFYSDENKICQKCHIKCTSCLNQSDHCLSCKLVTGSNRYTLSQNCDCKAGYFDDGIQLQCQQCNQRCKTCVNTSTNCLTCFDSLRFNPPNCNCIDGNYEDAQKYCQPCNHECSTCINKPENCLTCKPGRMTAQCVCQDGYFEAGVQECLKCNIQCNTCNQTASNCLSCKGDRINSPGCSCPLGYFDDLINQNCQLCDSLCQTCDRLGCSTCAGNRIISKEYTCDPPNNSICNNITPWCSTCDVAVLNIQISDDLKSVIVKFDFPLNPKSFSSQVQKNLCYQILSNTTLSKFGFNPQCQIDDIDQKILYLNFGNNPTIIEGDSIEFLPNTLQQLDCNSKLSVFVLTDVKAPGNPVIPILEFNVPEIQLNPCDSNIISVKSKSNDGFRGLKNIIWSYAVQGSSGHGDLENFIQLQSSLQLLDLNMDALILPIQSNITFTVVFSNFIGQQSSQVIKISTHSGAAPSVNFNVKKQFYSFSVINIIFTIQKINCTTKLIENPNYQISLKEKAKTFGSSSEVDYQTVSSQIDFKIKIPSYKLTPRAFYTFELNVSDSSIKYFSSQQTTIEILPAGFLCKFQGVQQVQDYKKDLSMSIECIDLDTNYLANQDPDLTVNVNCTDLSTNDFCLDVKSQKIKVNQTDFRQKISKYQVQPYTVQSWKVTALKNGSNQTFEQIIVFLDDNFKELQMNYSKGYNMRPINNYENLNFTFVIPIIDQPLILEYSIAIIYDYEVLVILQPSCYSYQFRLFDYYQKFTKGNQINLKFLVQFTNDIMPGQHNLKVNLNQPPQCISQVDSNSNKALSVVKVIANCLFSTDTPYKYQLRVLINEQDYMDYKQRKTDYSLILYSFQSSNKFQILLPSSKIYIILQIMDADGSIENNYQEIIMNKIDLNCTTLSYQNSTFRYQIALALELLLNNYQNSACLNVANQILSNIKQLSSTYKFEDQQLAYKFIKIYTHYYLNMSSSKSTNKTKRILIESSSDRCYDKVNQKFIFTNKNVSNELQYNYTYLNTQFNKLKNDVDQLIKNRYEIEQELSEDTLVLQEPLYQQRELIIDALQNQLLFIDDAFYVLSKTKITMNSEKLLILNIGEELLQLIQIISDQINSQAQVNGNQLDIEGQQLSWKLLRQSKSDFNKLINIESDFTDSFVAFVEKSQLSISYNFYNLSTEYQARLQQQLNYTNLQIDSNNLLRLSLRNYRTMQYYVNYDNLTQKYNAILQQISYCEEDHQYNYDDIYEPSCIQMSNSNLFNVCDRIDKEENSTVNVICSCNQFGNVFIIQSPLNQTKFINDSGIQIESLETDQKTLEIFEQPFILLQSILTCFSILVYYQLYTLENTPQEQMSQQYQNIESSDDLSKLERKDQLKCYPGDVFIIKENYKYIHQFFSIFYCDDVVVKKSYRFLQFFTELSFLNPMAILLLTTFSDELLLKMVFFINFSMILLMRFIFKLFQAIYRFGGKLAMLIVCIQILLQILSYILFIYALMNNTQNSAYINYMIGVIIGGTMVLTYLIYDPLIIFVRIQIYKLIIQSIKSQQLNPLFHFVYFFIQHYKLDQIFDKYVVF</sequence>
<dbReference type="OMA" id="CDINQKR"/>
<feature type="transmembrane region" description="Helical" evidence="1">
    <location>
        <begin position="2828"/>
        <end position="2847"/>
    </location>
</feature>
<feature type="domain" description="EGF-like" evidence="3">
    <location>
        <begin position="1541"/>
        <end position="1583"/>
    </location>
</feature>
<dbReference type="SUPFAM" id="SSF57184">
    <property type="entry name" value="Growth factor receptor domain"/>
    <property type="match status" value="12"/>
</dbReference>
<evidence type="ECO:0000313" key="4">
    <source>
        <dbReference type="EMBL" id="CAK67806.1"/>
    </source>
</evidence>
<dbReference type="OrthoDB" id="306714at2759"/>
<keyword evidence="1" id="KW-0472">Membrane</keyword>
<feature type="domain" description="EGF-like" evidence="3">
    <location>
        <begin position="956"/>
        <end position="1005"/>
    </location>
</feature>
<feature type="domain" description="EGF-like" evidence="3">
    <location>
        <begin position="1158"/>
        <end position="1198"/>
    </location>
</feature>
<dbReference type="InParanoid" id="A0CAI9"/>
<evidence type="ECO:0000313" key="5">
    <source>
        <dbReference type="Proteomes" id="UP000000600"/>
    </source>
</evidence>
<keyword evidence="5" id="KW-1185">Reference proteome</keyword>
<proteinExistence type="predicted"/>
<evidence type="ECO:0000256" key="1">
    <source>
        <dbReference type="SAM" id="Phobius"/>
    </source>
</evidence>
<feature type="domain" description="EGF-like" evidence="3">
    <location>
        <begin position="812"/>
        <end position="853"/>
    </location>
</feature>